<keyword evidence="4" id="KW-1133">Transmembrane helix</keyword>
<name>A0A7U9XVV4_9MOLU</name>
<dbReference type="EMBL" id="AP024412">
    <property type="protein sequence ID" value="BCR35722.1"/>
    <property type="molecule type" value="Genomic_DNA"/>
</dbReference>
<dbReference type="RefSeq" id="WP_176238560.1">
    <property type="nucleotide sequence ID" value="NZ_AP024412.1"/>
</dbReference>
<accession>A0A7U9XVV4</accession>
<keyword evidence="5" id="KW-0472">Membrane</keyword>
<evidence type="ECO:0000256" key="1">
    <source>
        <dbReference type="ARBA" id="ARBA00004651"/>
    </source>
</evidence>
<gene>
    <name evidence="7" type="ORF">MPAN_006150</name>
</gene>
<evidence type="ECO:0000259" key="6">
    <source>
        <dbReference type="Pfam" id="PF13244"/>
    </source>
</evidence>
<dbReference type="AlphaFoldDB" id="A0A7U9XVV4"/>
<dbReference type="Gene3D" id="1.20.120.1200">
    <property type="entry name" value="NADH-ubiquinone/plastoquinone oxidoreductase chain 6, subunit NuoJ"/>
    <property type="match status" value="1"/>
</dbReference>
<protein>
    <submittedName>
        <fullName evidence="7">Sodium:proton antiporter</fullName>
    </submittedName>
</protein>
<proteinExistence type="predicted"/>
<comment type="subcellular location">
    <subcellularLocation>
        <location evidence="1">Cell membrane</location>
        <topology evidence="1">Multi-pass membrane protein</topology>
    </subcellularLocation>
</comment>
<dbReference type="InterPro" id="IPR025383">
    <property type="entry name" value="MrpA_C/MbhD"/>
</dbReference>
<dbReference type="KEGG" id="manr:MPAN_006150"/>
<reference evidence="7" key="1">
    <citation type="submission" date="2021-01" db="EMBL/GenBank/DDBJ databases">
        <title>Draft genome sequence of Acholeplasmataceae bacterium strain Mahy22.</title>
        <authorList>
            <person name="Watanabe M."/>
            <person name="Kojima H."/>
            <person name="Fukui M."/>
        </authorList>
    </citation>
    <scope>NUCLEOTIDE SEQUENCE</scope>
    <source>
        <strain evidence="7">Mahy22</strain>
    </source>
</reference>
<dbReference type="Proteomes" id="UP000620133">
    <property type="component" value="Chromosome"/>
</dbReference>
<feature type="domain" description="MrpA C-terminal/MbhD" evidence="6">
    <location>
        <begin position="13"/>
        <end position="76"/>
    </location>
</feature>
<keyword evidence="8" id="KW-1185">Reference proteome</keyword>
<organism evidence="7 8">
    <name type="scientific">Mariniplasma anaerobium</name>
    <dbReference type="NCBI Taxonomy" id="2735436"/>
    <lineage>
        <taxon>Bacteria</taxon>
        <taxon>Bacillati</taxon>
        <taxon>Mycoplasmatota</taxon>
        <taxon>Mollicutes</taxon>
        <taxon>Acholeplasmatales</taxon>
        <taxon>Acholeplasmataceae</taxon>
        <taxon>Mariniplasma</taxon>
    </lineage>
</organism>
<keyword evidence="2" id="KW-1003">Cell membrane</keyword>
<sequence>MTTFDIISLVVGVLLLVIAFLAINSKKPIKAVIFLSALSMLAVVSFVLMKAPDVAITEAVIGSGLVTALFVFTLLSVEKREAK</sequence>
<evidence type="ECO:0000313" key="8">
    <source>
        <dbReference type="Proteomes" id="UP000620133"/>
    </source>
</evidence>
<evidence type="ECO:0000256" key="3">
    <source>
        <dbReference type="ARBA" id="ARBA00022692"/>
    </source>
</evidence>
<evidence type="ECO:0000256" key="5">
    <source>
        <dbReference type="ARBA" id="ARBA00023136"/>
    </source>
</evidence>
<keyword evidence="3" id="KW-0812">Transmembrane</keyword>
<dbReference type="Pfam" id="PF13244">
    <property type="entry name" value="MbhD"/>
    <property type="match status" value="1"/>
</dbReference>
<evidence type="ECO:0000256" key="2">
    <source>
        <dbReference type="ARBA" id="ARBA00022475"/>
    </source>
</evidence>
<evidence type="ECO:0000256" key="4">
    <source>
        <dbReference type="ARBA" id="ARBA00022989"/>
    </source>
</evidence>
<evidence type="ECO:0000313" key="7">
    <source>
        <dbReference type="EMBL" id="BCR35722.1"/>
    </source>
</evidence>
<dbReference type="GO" id="GO:0005886">
    <property type="term" value="C:plasma membrane"/>
    <property type="evidence" value="ECO:0007669"/>
    <property type="project" value="UniProtKB-SubCell"/>
</dbReference>
<dbReference type="InterPro" id="IPR042106">
    <property type="entry name" value="Nuo/plastoQ_OxRdtase_6_NuoJ"/>
</dbReference>